<accession>A0A366E111</accession>
<dbReference type="GO" id="GO:0008671">
    <property type="term" value="F:2-dehydro-3-deoxygalactonokinase activity"/>
    <property type="evidence" value="ECO:0007669"/>
    <property type="project" value="InterPro"/>
</dbReference>
<keyword evidence="2" id="KW-1185">Reference proteome</keyword>
<name>A0A366E111_9HYPH</name>
<keyword evidence="1" id="KW-0418">Kinase</keyword>
<proteinExistence type="predicted"/>
<evidence type="ECO:0000313" key="2">
    <source>
        <dbReference type="Proteomes" id="UP000252893"/>
    </source>
</evidence>
<reference evidence="1 2" key="1">
    <citation type="submission" date="2018-06" db="EMBL/GenBank/DDBJ databases">
        <title>Genomic Encyclopedia of Type Strains, Phase IV (KMG-IV): sequencing the most valuable type-strain genomes for metagenomic binning, comparative biology and taxonomic classification.</title>
        <authorList>
            <person name="Goeker M."/>
        </authorList>
    </citation>
    <scope>NUCLEOTIDE SEQUENCE [LARGE SCALE GENOMIC DNA]</scope>
    <source>
        <strain evidence="1 2">DSM 25619</strain>
    </source>
</reference>
<dbReference type="OrthoDB" id="256574at2"/>
<comment type="caution">
    <text evidence="1">The sequence shown here is derived from an EMBL/GenBank/DDBJ whole genome shotgun (WGS) entry which is preliminary data.</text>
</comment>
<dbReference type="InterPro" id="IPR042257">
    <property type="entry name" value="DGOK_C"/>
</dbReference>
<dbReference type="EMBL" id="QNRH01000003">
    <property type="protein sequence ID" value="RBO95805.1"/>
    <property type="molecule type" value="Genomic_DNA"/>
</dbReference>
<dbReference type="InterPro" id="IPR042258">
    <property type="entry name" value="DGOK_N"/>
</dbReference>
<evidence type="ECO:0000313" key="1">
    <source>
        <dbReference type="EMBL" id="RBO95805.1"/>
    </source>
</evidence>
<keyword evidence="1" id="KW-0808">Transferase</keyword>
<dbReference type="CDD" id="cd24012">
    <property type="entry name" value="ASKHA_NBD_KDGal-kinase"/>
    <property type="match status" value="1"/>
</dbReference>
<dbReference type="AlphaFoldDB" id="A0A366E111"/>
<dbReference type="Gene3D" id="3.30.420.300">
    <property type="entry name" value="2-keto-3-deoxy-galactonokinase, substrate binding domain"/>
    <property type="match status" value="1"/>
</dbReference>
<dbReference type="RefSeq" id="WP_113944324.1">
    <property type="nucleotide sequence ID" value="NZ_JBHEEG010000004.1"/>
</dbReference>
<organism evidence="1 2">
    <name type="scientific">Pseudochrobactrum asaccharolyticum</name>
    <dbReference type="NCBI Taxonomy" id="354351"/>
    <lineage>
        <taxon>Bacteria</taxon>
        <taxon>Pseudomonadati</taxon>
        <taxon>Pseudomonadota</taxon>
        <taxon>Alphaproteobacteria</taxon>
        <taxon>Hyphomicrobiales</taxon>
        <taxon>Brucellaceae</taxon>
        <taxon>Pseudochrobactrum</taxon>
    </lineage>
</organism>
<gene>
    <name evidence="1" type="ORF">DFR47_103369</name>
</gene>
<dbReference type="Pfam" id="PF05035">
    <property type="entry name" value="DGOK"/>
    <property type="match status" value="1"/>
</dbReference>
<dbReference type="GO" id="GO:0034194">
    <property type="term" value="P:D-galactonate catabolic process"/>
    <property type="evidence" value="ECO:0007669"/>
    <property type="project" value="InterPro"/>
</dbReference>
<dbReference type="Proteomes" id="UP000252893">
    <property type="component" value="Unassembled WGS sequence"/>
</dbReference>
<dbReference type="InterPro" id="IPR007729">
    <property type="entry name" value="DGOK"/>
</dbReference>
<protein>
    <submittedName>
        <fullName evidence="1">2-dehydro-3-deoxygalactonokinase</fullName>
    </submittedName>
</protein>
<sequence length="316" mass="33807">MTEPVMNYALVDWGTSSFRLWVTDAQGHVLGESRSDEGMMHCASSGDSAGFAQVLDTHLQKLAAPVNLPVMICGMAGARQGWAEAPYINLPTALDGLATQALRIEHQTRDIRILPGLAQREQHSANVMRGEETQLAGIAASMPDGLVCMPGTHSKWTKVEGGIVTQFTTFMTGELYAVLSQHSILRHAVAADLRFDENTPAFIRAVEAALKEPVSMAESLFGVRASQLLGFEEQSDGAAHLSGLLIGSEVGRVKQLYGTGTIGLVASGTLGRFYQAVLQKAGFEIILHNGETVVRQGLFAAASQLWPVANMSGSKE</sequence>
<dbReference type="Gene3D" id="3.30.420.310">
    <property type="entry name" value="2-keto-3-deoxy-galactonokinase, C-terminal domain"/>
    <property type="match status" value="1"/>
</dbReference>